<evidence type="ECO:0000313" key="6">
    <source>
        <dbReference type="EMBL" id="ADW05033.1"/>
    </source>
</evidence>
<keyword evidence="3" id="KW-0443">Lipid metabolism</keyword>
<keyword evidence="2" id="KW-0442">Lipid degradation</keyword>
<evidence type="ECO:0000256" key="1">
    <source>
        <dbReference type="ARBA" id="ARBA00022801"/>
    </source>
</evidence>
<dbReference type="Gene3D" id="3.40.50.1820">
    <property type="entry name" value="alpha/beta hydrolase"/>
    <property type="match status" value="1"/>
</dbReference>
<dbReference type="SUPFAM" id="SSF53474">
    <property type="entry name" value="alpha/beta-Hydrolases"/>
    <property type="match status" value="1"/>
</dbReference>
<feature type="signal peptide" evidence="5">
    <location>
        <begin position="1"/>
        <end position="41"/>
    </location>
</feature>
<evidence type="ECO:0000256" key="5">
    <source>
        <dbReference type="SAM" id="SignalP"/>
    </source>
</evidence>
<dbReference type="AlphaFoldDB" id="A0A8D3WM68"/>
<accession>A0A8D3WM68</accession>
<dbReference type="InterPro" id="IPR029058">
    <property type="entry name" value="AB_hydrolase_fold"/>
</dbReference>
<evidence type="ECO:0000256" key="3">
    <source>
        <dbReference type="ARBA" id="ARBA00023098"/>
    </source>
</evidence>
<evidence type="ECO:0000256" key="2">
    <source>
        <dbReference type="ARBA" id="ARBA00022963"/>
    </source>
</evidence>
<sequence length="409" mass="43214">MPAPDSPPNVHDMTMRLRRRTAATALAALLLLAAPVTTAHALPSPAASTGTETVALPDPTGSYAVGTEVLHLTDHDRADPWVPAAGDRQLMVSLYYPARPGRPGQTAPYMSTAEARLVLEGIGLEGTVQPSALSALGTHARTGARAAHGSFPLVLLSPGLGNPRATVTSLAEDLASRGYVAASVDHAYESVGTELPDGRLLTCVACEKMQSAPTAEARAKLGGLVSAGRAADLSFVLDRLTGHRPAWKNSGVIDRHRVAAVGHSMGGSAAASTMLTDPRFDAGVNMDGTLFERIPVSGLGGRPFMMLGAASHFPGGEDLSWDENWPRLDGWKRWLVVQGSGHSSFIDSPVLADRMGVTLDPTVTLSTERQVRITRDYVGAFLDQHLKGRHQHLLDGPTPGNPEVVFHRP</sequence>
<dbReference type="Proteomes" id="UP000002066">
    <property type="component" value="Chromosome"/>
</dbReference>
<dbReference type="GO" id="GO:0016042">
    <property type="term" value="P:lipid catabolic process"/>
    <property type="evidence" value="ECO:0007669"/>
    <property type="project" value="UniProtKB-KW"/>
</dbReference>
<dbReference type="Pfam" id="PF03403">
    <property type="entry name" value="PAF-AH_p_II"/>
    <property type="match status" value="2"/>
</dbReference>
<dbReference type="GO" id="GO:0003847">
    <property type="term" value="F:1-alkyl-2-acetylglycerophosphocholine esterase activity"/>
    <property type="evidence" value="ECO:0007669"/>
    <property type="project" value="TreeGrafter"/>
</dbReference>
<feature type="region of interest" description="Disordered" evidence="4">
    <location>
        <begin position="390"/>
        <end position="409"/>
    </location>
</feature>
<feature type="chain" id="PRO_5034597746" evidence="5">
    <location>
        <begin position="42"/>
        <end position="409"/>
    </location>
</feature>
<name>A0A8D3WM68_STRFA</name>
<dbReference type="EMBL" id="CP002475">
    <property type="protein sequence ID" value="ADW05033.1"/>
    <property type="molecule type" value="Genomic_DNA"/>
</dbReference>
<evidence type="ECO:0000256" key="4">
    <source>
        <dbReference type="SAM" id="MobiDB-lite"/>
    </source>
</evidence>
<reference evidence="6 7" key="1">
    <citation type="submission" date="2011-01" db="EMBL/GenBank/DDBJ databases">
        <title>Complete sequence of chromosome of Streptomyces flavogriseus ATCC 33331.</title>
        <authorList>
            <consortium name="US DOE Joint Genome Institute"/>
            <person name="Lucas S."/>
            <person name="Copeland A."/>
            <person name="Lapidus A."/>
            <person name="Cheng J.-F."/>
            <person name="Goodwin L."/>
            <person name="Pitluck S."/>
            <person name="Davenport K."/>
            <person name="Detter J.C."/>
            <person name="Han C."/>
            <person name="Tapia R."/>
            <person name="Land M."/>
            <person name="Hauser L."/>
            <person name="Kyrpides N."/>
            <person name="Ivanova N."/>
            <person name="Ovchinnikova G."/>
            <person name="Pagani I."/>
            <person name="Brumm P."/>
            <person name="Mead D."/>
            <person name="Woyke T."/>
        </authorList>
    </citation>
    <scope>NUCLEOTIDE SEQUENCE [LARGE SCALE GENOMIC DNA]</scope>
    <source>
        <strain evidence="7">ATCC 33331 / IAF-45CD</strain>
    </source>
</reference>
<gene>
    <name evidence="6" type="ordered locus">Sfla_3613</name>
</gene>
<keyword evidence="1" id="KW-0378">Hydrolase</keyword>
<dbReference type="KEGG" id="sfa:Sfla_3613"/>
<keyword evidence="5" id="KW-0732">Signal</keyword>
<dbReference type="PANTHER" id="PTHR10272">
    <property type="entry name" value="PLATELET-ACTIVATING FACTOR ACETYLHYDROLASE"/>
    <property type="match status" value="1"/>
</dbReference>
<organism evidence="6 7">
    <name type="scientific">Streptomyces pratensis (strain ATCC 33331 / IAF-45CD)</name>
    <dbReference type="NCBI Taxonomy" id="591167"/>
    <lineage>
        <taxon>Bacteria</taxon>
        <taxon>Bacillati</taxon>
        <taxon>Actinomycetota</taxon>
        <taxon>Actinomycetes</taxon>
        <taxon>Kitasatosporales</taxon>
        <taxon>Streptomycetaceae</taxon>
        <taxon>Streptomyces</taxon>
    </lineage>
</organism>
<protein>
    <submittedName>
        <fullName evidence="6">Lipase</fullName>
    </submittedName>
</protein>
<proteinExistence type="predicted"/>
<dbReference type="PANTHER" id="PTHR10272:SF0">
    <property type="entry name" value="PLATELET-ACTIVATING FACTOR ACETYLHYDROLASE"/>
    <property type="match status" value="1"/>
</dbReference>
<evidence type="ECO:0000313" key="7">
    <source>
        <dbReference type="Proteomes" id="UP000002066"/>
    </source>
</evidence>